<organism evidence="2 3">
    <name type="scientific">Plasmodiophora brassicae</name>
    <name type="common">Clubroot disease agent</name>
    <dbReference type="NCBI Taxonomy" id="37360"/>
    <lineage>
        <taxon>Eukaryota</taxon>
        <taxon>Sar</taxon>
        <taxon>Rhizaria</taxon>
        <taxon>Endomyxa</taxon>
        <taxon>Phytomyxea</taxon>
        <taxon>Plasmodiophorida</taxon>
        <taxon>Plasmodiophoridae</taxon>
        <taxon>Plasmodiophora</taxon>
    </lineage>
</organism>
<gene>
    <name evidence="2" type="ORF">PLBR_LOCUS5892</name>
</gene>
<accession>A0A3P3YES0</accession>
<dbReference type="PANTHER" id="PTHR34066">
    <property type="entry name" value="GROWTH FACTOR 2"/>
    <property type="match status" value="1"/>
</dbReference>
<evidence type="ECO:0000313" key="3">
    <source>
        <dbReference type="Proteomes" id="UP000290189"/>
    </source>
</evidence>
<feature type="region of interest" description="Disordered" evidence="1">
    <location>
        <begin position="36"/>
        <end position="73"/>
    </location>
</feature>
<dbReference type="InterPro" id="IPR013885">
    <property type="entry name" value="DUF1764_euk"/>
</dbReference>
<dbReference type="Pfam" id="PF08576">
    <property type="entry name" value="DUF1764"/>
    <property type="match status" value="1"/>
</dbReference>
<proteinExistence type="predicted"/>
<evidence type="ECO:0000313" key="2">
    <source>
        <dbReference type="EMBL" id="SPQ98677.1"/>
    </source>
</evidence>
<dbReference type="PANTHER" id="PTHR34066:SF1">
    <property type="entry name" value="DUF1764 FAMILY PROTEIN"/>
    <property type="match status" value="1"/>
</dbReference>
<protein>
    <recommendedName>
        <fullName evidence="4">DUF1764 domain-containing protein</fullName>
    </recommendedName>
</protein>
<geneLocation type="mitochondrion" evidence="2"/>
<reference evidence="2 3" key="1">
    <citation type="submission" date="2018-03" db="EMBL/GenBank/DDBJ databases">
        <authorList>
            <person name="Fogelqvist J."/>
        </authorList>
    </citation>
    <scope>NUCLEOTIDE SEQUENCE [LARGE SCALE GENOMIC DNA]</scope>
</reference>
<sequence>MAGSSKRPAPAGAGADDIENIFGRAVKKAKDRAAAAAAAADKAPTRPQVRTSPPASDDLGLTRESSTSASGSGYIDGLRVYTVEELKLGLGEDTDLCPFDCQCCF</sequence>
<dbReference type="EMBL" id="OVEO01000010">
    <property type="protein sequence ID" value="SPQ98677.1"/>
    <property type="molecule type" value="Genomic_DNA"/>
</dbReference>
<keyword evidence="2" id="KW-0496">Mitochondrion</keyword>
<evidence type="ECO:0008006" key="4">
    <source>
        <dbReference type="Google" id="ProtNLM"/>
    </source>
</evidence>
<dbReference type="AlphaFoldDB" id="A0A3P3YES0"/>
<evidence type="ECO:0000256" key="1">
    <source>
        <dbReference type="SAM" id="MobiDB-lite"/>
    </source>
</evidence>
<name>A0A3P3YES0_PLABS</name>
<dbReference type="Proteomes" id="UP000290189">
    <property type="component" value="Unassembled WGS sequence"/>
</dbReference>